<evidence type="ECO:0000313" key="7">
    <source>
        <dbReference type="EMBL" id="TGL90594.1"/>
    </source>
</evidence>
<dbReference type="InterPro" id="IPR007016">
    <property type="entry name" value="O-antigen_ligase-rel_domated"/>
</dbReference>
<evidence type="ECO:0000256" key="1">
    <source>
        <dbReference type="ARBA" id="ARBA00004141"/>
    </source>
</evidence>
<feature type="transmembrane region" description="Helical" evidence="5">
    <location>
        <begin position="255"/>
        <end position="274"/>
    </location>
</feature>
<dbReference type="EMBL" id="RQGP01000022">
    <property type="protein sequence ID" value="TGL90594.1"/>
    <property type="molecule type" value="Genomic_DNA"/>
</dbReference>
<feature type="transmembrane region" description="Helical" evidence="5">
    <location>
        <begin position="57"/>
        <end position="76"/>
    </location>
</feature>
<dbReference type="GO" id="GO:0016874">
    <property type="term" value="F:ligase activity"/>
    <property type="evidence" value="ECO:0007669"/>
    <property type="project" value="UniProtKB-KW"/>
</dbReference>
<proteinExistence type="predicted"/>
<keyword evidence="3 5" id="KW-1133">Transmembrane helix</keyword>
<keyword evidence="2 5" id="KW-0812">Transmembrane</keyword>
<reference evidence="7" key="1">
    <citation type="journal article" date="2019" name="PLoS Negl. Trop. Dis.">
        <title>Revisiting the worldwide diversity of Leptospira species in the environment.</title>
        <authorList>
            <person name="Vincent A.T."/>
            <person name="Schiettekatte O."/>
            <person name="Bourhy P."/>
            <person name="Veyrier F.J."/>
            <person name="Picardeau M."/>
        </authorList>
    </citation>
    <scope>NUCLEOTIDE SEQUENCE [LARGE SCALE GENOMIC DNA]</scope>
    <source>
        <strain evidence="7">201702422</strain>
    </source>
</reference>
<evidence type="ECO:0000313" key="8">
    <source>
        <dbReference type="Proteomes" id="UP000298263"/>
    </source>
</evidence>
<dbReference type="InterPro" id="IPR051533">
    <property type="entry name" value="WaaL-like"/>
</dbReference>
<protein>
    <submittedName>
        <fullName evidence="7">O-antigen ligase family protein</fullName>
    </submittedName>
</protein>
<evidence type="ECO:0000256" key="5">
    <source>
        <dbReference type="SAM" id="Phobius"/>
    </source>
</evidence>
<gene>
    <name evidence="7" type="ORF">EHQ69_11730</name>
</gene>
<evidence type="ECO:0000256" key="4">
    <source>
        <dbReference type="ARBA" id="ARBA00023136"/>
    </source>
</evidence>
<feature type="transmembrane region" description="Helical" evidence="5">
    <location>
        <begin position="166"/>
        <end position="187"/>
    </location>
</feature>
<dbReference type="RefSeq" id="WP_135583570.1">
    <property type="nucleotide sequence ID" value="NZ_RQGO01000005.1"/>
</dbReference>
<dbReference type="PANTHER" id="PTHR37422">
    <property type="entry name" value="TEICHURONIC ACID BIOSYNTHESIS PROTEIN TUAE"/>
    <property type="match status" value="1"/>
</dbReference>
<dbReference type="GO" id="GO:0016020">
    <property type="term" value="C:membrane"/>
    <property type="evidence" value="ECO:0007669"/>
    <property type="project" value="UniProtKB-SubCell"/>
</dbReference>
<feature type="transmembrane region" description="Helical" evidence="5">
    <location>
        <begin position="12"/>
        <end position="42"/>
    </location>
</feature>
<keyword evidence="7" id="KW-0436">Ligase</keyword>
<feature type="transmembrane region" description="Helical" evidence="5">
    <location>
        <begin position="440"/>
        <end position="462"/>
    </location>
</feature>
<feature type="domain" description="O-antigen ligase-related" evidence="6">
    <location>
        <begin position="217"/>
        <end position="370"/>
    </location>
</feature>
<accession>A0A4Z1ADB7</accession>
<dbReference type="Proteomes" id="UP000298263">
    <property type="component" value="Unassembled WGS sequence"/>
</dbReference>
<comment type="caution">
    <text evidence="7">The sequence shown here is derived from an EMBL/GenBank/DDBJ whole genome shotgun (WGS) entry which is preliminary data.</text>
</comment>
<dbReference type="PANTHER" id="PTHR37422:SF13">
    <property type="entry name" value="LIPOPOLYSACCHARIDE BIOSYNTHESIS PROTEIN PA4999-RELATED"/>
    <property type="match status" value="1"/>
</dbReference>
<keyword evidence="8" id="KW-1185">Reference proteome</keyword>
<feature type="transmembrane region" description="Helical" evidence="5">
    <location>
        <begin position="207"/>
        <end position="226"/>
    </location>
</feature>
<feature type="transmembrane region" description="Helical" evidence="5">
    <location>
        <begin position="356"/>
        <end position="376"/>
    </location>
</feature>
<dbReference type="OrthoDB" id="345652at2"/>
<keyword evidence="4 5" id="KW-0472">Membrane</keyword>
<sequence length="626" mass="72653">MIGKETFHKISVVFLYLFFALSPFSISLCQIFAGASLFFLFLDKMIKRKYPDLESQILFWILLYVSFLVTPILHWNETNWKLTILKSEFGDVWMGFLLLHHSSLSTYEKTKLKKAVLFGAVFLILSGLVSLLSPYRLAPFVMDGFQYTEGRRLPHLLAIFMGKLPLYLPIGFQSTHLTYGGLLALYLPSVLERSSRIFKIYKQTSKFRFVLIGFIILSLVGLVLLFLNQSRSIWFGLLFGIFLISFQKRISIKKYLPTLGLGVLAVAGILYLVYQNNWLFQRAIDDLFAKRSLENQRIWIHKMNFAILKDSYFLGIGSGNYTNEFVTQAKGLVNHLPELYYDLFITPKSHAHFDFLHFWILGGFLSGFSFLYFLYIETKLILNTGKHTVFFLGFFAIIFAGSFQCFLLDDEVLFPFLGILCLLPSFKRKKIIQDSLADKNQIKIFGMILFWILLSCLGAFYLTKTPDKDLFLHRTRTEHNFPDSQAQSSINGKLLVALPEGTKERYFKLAGCLDHNSNFNETHQVRETPILFQIHWEENQKGNLPDTLTLEIRKRESFDQDKEYKVQSERIVKIESYPNTKQIQKIQVHPKEYLGKGLEFIDFGFKYTWMGEKPVLPRIEISGNCE</sequence>
<feature type="transmembrane region" description="Helical" evidence="5">
    <location>
        <begin position="388"/>
        <end position="406"/>
    </location>
</feature>
<name>A0A4Z1ADB7_9LEPT</name>
<organism evidence="7 8">
    <name type="scientific">Leptospira congkakensis</name>
    <dbReference type="NCBI Taxonomy" id="2484932"/>
    <lineage>
        <taxon>Bacteria</taxon>
        <taxon>Pseudomonadati</taxon>
        <taxon>Spirochaetota</taxon>
        <taxon>Spirochaetia</taxon>
        <taxon>Leptospirales</taxon>
        <taxon>Leptospiraceae</taxon>
        <taxon>Leptospira</taxon>
    </lineage>
</organism>
<feature type="transmembrane region" description="Helical" evidence="5">
    <location>
        <begin position="232"/>
        <end position="248"/>
    </location>
</feature>
<evidence type="ECO:0000256" key="3">
    <source>
        <dbReference type="ARBA" id="ARBA00022989"/>
    </source>
</evidence>
<feature type="transmembrane region" description="Helical" evidence="5">
    <location>
        <begin position="115"/>
        <end position="135"/>
    </location>
</feature>
<evidence type="ECO:0000256" key="2">
    <source>
        <dbReference type="ARBA" id="ARBA00022692"/>
    </source>
</evidence>
<dbReference type="AlphaFoldDB" id="A0A4Z1ADB7"/>
<comment type="subcellular location">
    <subcellularLocation>
        <location evidence="1">Membrane</location>
        <topology evidence="1">Multi-pass membrane protein</topology>
    </subcellularLocation>
</comment>
<dbReference type="Pfam" id="PF04932">
    <property type="entry name" value="Wzy_C"/>
    <property type="match status" value="1"/>
</dbReference>
<evidence type="ECO:0000259" key="6">
    <source>
        <dbReference type="Pfam" id="PF04932"/>
    </source>
</evidence>